<feature type="transmembrane region" description="Helical" evidence="4">
    <location>
        <begin position="815"/>
        <end position="836"/>
    </location>
</feature>
<keyword evidence="4" id="KW-0472">Membrane</keyword>
<feature type="region of interest" description="Disordered" evidence="3">
    <location>
        <begin position="321"/>
        <end position="352"/>
    </location>
</feature>
<dbReference type="InterPro" id="IPR036259">
    <property type="entry name" value="MFS_trans_sf"/>
</dbReference>
<accession>A0AAE0JLP1</accession>
<keyword evidence="4" id="KW-0812">Transmembrane</keyword>
<reference evidence="6" key="2">
    <citation type="submission" date="2023-06" db="EMBL/GenBank/DDBJ databases">
        <authorList>
            <consortium name="Lawrence Berkeley National Laboratory"/>
            <person name="Haridas S."/>
            <person name="Hensen N."/>
            <person name="Bonometti L."/>
            <person name="Westerberg I."/>
            <person name="Brannstrom I.O."/>
            <person name="Guillou S."/>
            <person name="Cros-Aarteil S."/>
            <person name="Calhoun S."/>
            <person name="Kuo A."/>
            <person name="Mondo S."/>
            <person name="Pangilinan J."/>
            <person name="Riley R."/>
            <person name="Labutti K."/>
            <person name="Andreopoulos B."/>
            <person name="Lipzen A."/>
            <person name="Chen C."/>
            <person name="Yanf M."/>
            <person name="Daum C."/>
            <person name="Ng V."/>
            <person name="Clum A."/>
            <person name="Steindorff A."/>
            <person name="Ohm R."/>
            <person name="Martin F."/>
            <person name="Silar P."/>
            <person name="Natvig D."/>
            <person name="Lalanne C."/>
            <person name="Gautier V."/>
            <person name="Ament-Velasquez S.L."/>
            <person name="Kruys A."/>
            <person name="Hutchinson M.I."/>
            <person name="Powell A.J."/>
            <person name="Barry K."/>
            <person name="Miller A.N."/>
            <person name="Grigoriev I.V."/>
            <person name="Debuchy R."/>
            <person name="Gladieux P."/>
            <person name="Thoren M.H."/>
            <person name="Johannesson H."/>
        </authorList>
    </citation>
    <scope>NUCLEOTIDE SEQUENCE</scope>
    <source>
        <strain evidence="6">CBS 560.94</strain>
    </source>
</reference>
<evidence type="ECO:0000256" key="3">
    <source>
        <dbReference type="SAM" id="MobiDB-lite"/>
    </source>
</evidence>
<feature type="transmembrane region" description="Helical" evidence="4">
    <location>
        <begin position="842"/>
        <end position="866"/>
    </location>
</feature>
<evidence type="ECO:0000259" key="5">
    <source>
        <dbReference type="Pfam" id="PF20684"/>
    </source>
</evidence>
<dbReference type="Gene3D" id="1.20.1250.20">
    <property type="entry name" value="MFS general substrate transporter like domains"/>
    <property type="match status" value="2"/>
</dbReference>
<dbReference type="GO" id="GO:0022857">
    <property type="term" value="F:transmembrane transporter activity"/>
    <property type="evidence" value="ECO:0007669"/>
    <property type="project" value="InterPro"/>
</dbReference>
<dbReference type="GO" id="GO:0005886">
    <property type="term" value="C:plasma membrane"/>
    <property type="evidence" value="ECO:0007669"/>
    <property type="project" value="UniProtKB-SubCell"/>
</dbReference>
<feature type="transmembrane region" description="Helical" evidence="4">
    <location>
        <begin position="214"/>
        <end position="235"/>
    </location>
</feature>
<feature type="transmembrane region" description="Helical" evidence="4">
    <location>
        <begin position="133"/>
        <end position="155"/>
    </location>
</feature>
<dbReference type="Proteomes" id="UP001278500">
    <property type="component" value="Unassembled WGS sequence"/>
</dbReference>
<keyword evidence="4" id="KW-1133">Transmembrane helix</keyword>
<dbReference type="PANTHER" id="PTHR43702:SF13">
    <property type="entry name" value="MONOSACCHARIDE TRANSPORTER, PUTATIVE (AFU_ORTHOLOGUE AFUA_4G06630)-RELATED"/>
    <property type="match status" value="1"/>
</dbReference>
<dbReference type="InterPro" id="IPR050375">
    <property type="entry name" value="MFS_TsgA-like"/>
</dbReference>
<comment type="caution">
    <text evidence="6">The sequence shown here is derived from an EMBL/GenBank/DDBJ whole genome shotgun (WGS) entry which is preliminary data.</text>
</comment>
<dbReference type="PANTHER" id="PTHR43702">
    <property type="entry name" value="L-FUCOSE-PROTON SYMPORTER"/>
    <property type="match status" value="1"/>
</dbReference>
<evidence type="ECO:0000256" key="1">
    <source>
        <dbReference type="ARBA" id="ARBA00004429"/>
    </source>
</evidence>
<feature type="transmembrane region" description="Helical" evidence="4">
    <location>
        <begin position="571"/>
        <end position="592"/>
    </location>
</feature>
<dbReference type="RefSeq" id="XP_062685239.1">
    <property type="nucleotide sequence ID" value="XM_062820925.1"/>
</dbReference>
<dbReference type="Pfam" id="PF20684">
    <property type="entry name" value="Fung_rhodopsin"/>
    <property type="match status" value="1"/>
</dbReference>
<feature type="transmembrane region" description="Helical" evidence="4">
    <location>
        <begin position="505"/>
        <end position="525"/>
    </location>
</feature>
<feature type="compositionally biased region" description="Low complexity" evidence="3">
    <location>
        <begin position="966"/>
        <end position="980"/>
    </location>
</feature>
<dbReference type="InterPro" id="IPR049326">
    <property type="entry name" value="Rhodopsin_dom_fungi"/>
</dbReference>
<evidence type="ECO:0000256" key="2">
    <source>
        <dbReference type="ARBA" id="ARBA00022475"/>
    </source>
</evidence>
<evidence type="ECO:0000256" key="4">
    <source>
        <dbReference type="SAM" id="Phobius"/>
    </source>
</evidence>
<gene>
    <name evidence="6" type="ORF">B0H65DRAFT_140344</name>
</gene>
<dbReference type="EMBL" id="JAUEPP010000002">
    <property type="protein sequence ID" value="KAK3351944.1"/>
    <property type="molecule type" value="Genomic_DNA"/>
</dbReference>
<name>A0AAE0JLP1_9PEZI</name>
<keyword evidence="2" id="KW-1003">Cell membrane</keyword>
<proteinExistence type="predicted"/>
<feature type="region of interest" description="Disordered" evidence="3">
    <location>
        <begin position="944"/>
        <end position="1045"/>
    </location>
</feature>
<reference evidence="6" key="1">
    <citation type="journal article" date="2023" name="Mol. Phylogenet. Evol.">
        <title>Genome-scale phylogeny and comparative genomics of the fungal order Sordariales.</title>
        <authorList>
            <person name="Hensen N."/>
            <person name="Bonometti L."/>
            <person name="Westerberg I."/>
            <person name="Brannstrom I.O."/>
            <person name="Guillou S."/>
            <person name="Cros-Aarteil S."/>
            <person name="Calhoun S."/>
            <person name="Haridas S."/>
            <person name="Kuo A."/>
            <person name="Mondo S."/>
            <person name="Pangilinan J."/>
            <person name="Riley R."/>
            <person name="LaButti K."/>
            <person name="Andreopoulos B."/>
            <person name="Lipzen A."/>
            <person name="Chen C."/>
            <person name="Yan M."/>
            <person name="Daum C."/>
            <person name="Ng V."/>
            <person name="Clum A."/>
            <person name="Steindorff A."/>
            <person name="Ohm R.A."/>
            <person name="Martin F."/>
            <person name="Silar P."/>
            <person name="Natvig D.O."/>
            <person name="Lalanne C."/>
            <person name="Gautier V."/>
            <person name="Ament-Velasquez S.L."/>
            <person name="Kruys A."/>
            <person name="Hutchinson M.I."/>
            <person name="Powell A.J."/>
            <person name="Barry K."/>
            <person name="Miller A.N."/>
            <person name="Grigoriev I.V."/>
            <person name="Debuchy R."/>
            <person name="Gladieux P."/>
            <person name="Hiltunen Thoren M."/>
            <person name="Johannesson H."/>
        </authorList>
    </citation>
    <scope>NUCLEOTIDE SEQUENCE</scope>
    <source>
        <strain evidence="6">CBS 560.94</strain>
    </source>
</reference>
<feature type="transmembrane region" description="Helical" evidence="4">
    <location>
        <begin position="754"/>
        <end position="775"/>
    </location>
</feature>
<protein>
    <submittedName>
        <fullName evidence="6">Major facilitator superfamily domain-containing protein</fullName>
    </submittedName>
</protein>
<feature type="transmembrane region" description="Helical" evidence="4">
    <location>
        <begin position="612"/>
        <end position="630"/>
    </location>
</feature>
<feature type="transmembrane region" description="Helical" evidence="4">
    <location>
        <begin position="99"/>
        <end position="121"/>
    </location>
</feature>
<evidence type="ECO:0000313" key="7">
    <source>
        <dbReference type="Proteomes" id="UP001278500"/>
    </source>
</evidence>
<dbReference type="InterPro" id="IPR011701">
    <property type="entry name" value="MFS"/>
</dbReference>
<evidence type="ECO:0000313" key="6">
    <source>
        <dbReference type="EMBL" id="KAK3351944.1"/>
    </source>
</evidence>
<feature type="compositionally biased region" description="Basic and acidic residues" evidence="3">
    <location>
        <begin position="953"/>
        <end position="964"/>
    </location>
</feature>
<dbReference type="AlphaFoldDB" id="A0AAE0JLP1"/>
<dbReference type="Pfam" id="PF07690">
    <property type="entry name" value="MFS_1"/>
    <property type="match status" value="1"/>
</dbReference>
<keyword evidence="7" id="KW-1185">Reference proteome</keyword>
<sequence>MEAHPHHHTRYVPCPDRGPAVFVVTTVTICLATLFVAGRMVSRIGIVRRVGWDDYIIVFAWLMAMFLSATIDMATRRGLGRHDGDIHPQDLPRLRMWEYVFSILYNPALMATKTSILVFYLRLAKHTQKVLRMASWAVLVVVNVAGTILTFMNIFQCTPTRAAWDITVESAKCLPLLTEFICSSPVNIVTDLAVLALPIPVLTGMRLPPRQKTILIFTFTLGIFVTVVDVVRIYYLQQAVGMVAMSASDDPSAIYGQSSNFHWNASLSLMWSAVEVNVGIICACIPTLKPLIIRILPAMIIDPDGTRSSTRDSAQLVDAGFKQDNSDSSQPITFSTLNDSHASAPQTPEQVHVRNGRLSEEISFRDFLSASALNEIPAPEGRMPTLPDRRRFSSAQENSIYFGFVEMKKPKSMVKSSVSESLKYCTIVSILFFLWGFSYGLLNTLNNVVANVAHMTTAQALGLTSVYFGGGYFLGPLLVGGWLLSHDEHRRFRRRRRGDIEPIGGFKATFIVGLLIYGVGTIMFWPCAVLASYSGFMASSFVVGFGLAVLETAANPFLVLCGPPEYADMRLLLAQGIQATGAVLSGVLANNVFFHKIEERRHSPTTLLDVQWTYLTITLLCVLLALFFYYSPLPEVTDRELGRLSERLPIDPKKRSIGGLSLRTWCILLAVFSQWFYVAGQENMSVYFTRLMTAFSSTHEEYPDSRPEGFEISTLHYLVVSHSAFSTSRFISAYLCYLHKKHPTSRFIPTPRTILNVCTVLSTVFILVTVVYKAASNPNFMVIPIIFFFFFEGPIWPLIFSLGMRGQGKRTKQTAAWLTMGGSGPAFWPFVSYAILQRGGSIQTSFIVGIVLMAMTMVYPIFLTVVRDAREMSDHVMVTTPSQKRRRSGDVESGGVGLVSECRVSEMSMTIDQIIANRQKEREKAAERAARRAENGGALKRLSTCLGIGTEKTSNEDTKEEKRKSQQQQQQRTEVQFEKQQWGKSSGEDEPRKDPGEQEEDHVSGHDREGQVDEVTDPNPTPEWERQMAPWELPQLELDTRILED</sequence>
<dbReference type="SUPFAM" id="SSF103473">
    <property type="entry name" value="MFS general substrate transporter"/>
    <property type="match status" value="1"/>
</dbReference>
<feature type="transmembrane region" description="Helical" evidence="4">
    <location>
        <begin position="462"/>
        <end position="484"/>
    </location>
</feature>
<comment type="subcellular location">
    <subcellularLocation>
        <location evidence="1">Cell inner membrane</location>
        <topology evidence="1">Multi-pass membrane protein</topology>
    </subcellularLocation>
</comment>
<feature type="transmembrane region" description="Helical" evidence="4">
    <location>
        <begin position="20"/>
        <end position="38"/>
    </location>
</feature>
<dbReference type="GeneID" id="87858079"/>
<feature type="transmembrane region" description="Helical" evidence="4">
    <location>
        <begin position="781"/>
        <end position="803"/>
    </location>
</feature>
<feature type="transmembrane region" description="Helical" evidence="4">
    <location>
        <begin position="421"/>
        <end position="442"/>
    </location>
</feature>
<feature type="compositionally biased region" description="Polar residues" evidence="3">
    <location>
        <begin position="326"/>
        <end position="349"/>
    </location>
</feature>
<feature type="compositionally biased region" description="Basic and acidic residues" evidence="3">
    <location>
        <begin position="986"/>
        <end position="1011"/>
    </location>
</feature>
<feature type="domain" description="Rhodopsin" evidence="5">
    <location>
        <begin position="39"/>
        <end position="293"/>
    </location>
</feature>
<feature type="transmembrane region" description="Helical" evidence="4">
    <location>
        <begin position="50"/>
        <end position="71"/>
    </location>
</feature>
<organism evidence="6 7">
    <name type="scientific">Neurospora tetraspora</name>
    <dbReference type="NCBI Taxonomy" id="94610"/>
    <lineage>
        <taxon>Eukaryota</taxon>
        <taxon>Fungi</taxon>
        <taxon>Dikarya</taxon>
        <taxon>Ascomycota</taxon>
        <taxon>Pezizomycotina</taxon>
        <taxon>Sordariomycetes</taxon>
        <taxon>Sordariomycetidae</taxon>
        <taxon>Sordariales</taxon>
        <taxon>Sordariaceae</taxon>
        <taxon>Neurospora</taxon>
    </lineage>
</organism>